<sequence>MTNSVALTGTYNPERFQNVRINVVDVDEPPVFQNGPKPYLAVVPYTVPIGYQIYQFYARDEGGQGGNNVEYRFINSEPPGTFTVDSGTGIVRTAIRNYKPGKTYRVYVQASDRSPKNLNNSQNSEVAMLEIYAGDRAPQFLKQHYFVELPENTKIGKKVVDVRANSFPPIDSKRQKSELTYHLYIDNDDELQERSEFFTINEKTGDVILMKELDYDDLAAQEDGKESSVPLEIRVKDVNDNRPIFTQILYTATVKEDIPVGKTIITVHADDKDSEENSRVLYSVDDHNFVVNERGEISAKNRLDADQKRERFYFYRFNVTAKDNGNPPSKSKAMVQIRTENTNDEPPVFIPTNSYTAFVAEDAQGGTPVIRVQALDPDRDQVYYWFLLPNGQRSSHAELFDIDKDTGLIKLHPSATPQDLKRTSAPHNLTVVATDDGSCCLEPSNLHETLATVSIDISDVNNNKPEFRDCKSYSQRAKIVEGDYKIDRPVIIKVTATDEDSSLNGEIVYSLYHPQSESRKPFIIDPVTGELRPSPYVRFDREQRAFEEVTVKATDKGEPPLIGFCQFTVQVKDVNDNAPQFDRASYETSISKTAPIGYAKKTSCEKYYVFFCCCYSVVTVFADDSDAPQNARITYSLAPDPSADFAHKRDIEYFTIAHKESGEIKLKKAIPMMTDRFIINVVASDNGSPPQNSTVQVTVKVHEKQQNAPQWQSSEQCKDSVTVDEDIQTNSVIIRCHAIAGDGSKHRISYRFLSFRITNAVNRGINLDKYFRVYAEKENGRDWFSLRTYDTLDYEKQNNFTITLTAMDVQNSVTSDKQFQVFLRDKNDNVPRFTVDLFTGTVEEEQTVEEYMKKHDNQPVTVVTAVDADSPGPQSDVRYRILGDNEIQRLFRIEETTGKIYPTATYDREKNDTFIFDVEARDSLQSSLPGIKGPNRDIVKVQIFVADVNDNPPYFDKKRYEGRVLENEEVNQDVITLKAYDLDSRKYHLVLGERIPFGVRTDSGVIFVKEPLDYEKENEYHMIAFVTDGKHNTTTDVFIYVEDVNDNAPEFEKSLYETTILEEDHNVPKTLFMVKATDKDRDETSKKIIYRLEGQGVNEYFRVDKRTGKIEVVLPLDRDPPGIPVWRFIVQAIDDDGKGLIGYADVQVNLEDINDNAPQFPSDMYGEIEENRDPGHDGVYVMTVTATDNDDPATSNAKLEYSIVANKAINGKEVFRIDKDTGKIYSMIKLDREKPSENQFLIQVRASDHGYPKKEEELYLLGTGNVTIRVLDVNDNPPYFPQQYYDGNVLETVPVGTAVMSIKAMDNDTEARDNVFEYSLTEEHKYFYMTTESETSGENVGVLRVKQVGTLILKNHFSFHLFL</sequence>
<dbReference type="GO" id="GO:0007156">
    <property type="term" value="P:homophilic cell adhesion via plasma membrane adhesion molecules"/>
    <property type="evidence" value="ECO:0007669"/>
    <property type="project" value="InterPro"/>
</dbReference>
<feature type="domain" description="Cadherin" evidence="10">
    <location>
        <begin position="1160"/>
        <end position="1280"/>
    </location>
</feature>
<dbReference type="FunFam" id="2.60.40.60:FF:000092">
    <property type="entry name" value="Protocadherin 8"/>
    <property type="match status" value="1"/>
</dbReference>
<dbReference type="GO" id="GO:0005886">
    <property type="term" value="C:plasma membrane"/>
    <property type="evidence" value="ECO:0007669"/>
    <property type="project" value="InterPro"/>
</dbReference>
<keyword evidence="6" id="KW-1133">Transmembrane helix</keyword>
<dbReference type="Pfam" id="PF00028">
    <property type="entry name" value="Cadherin"/>
    <property type="match status" value="7"/>
</dbReference>
<evidence type="ECO:0000256" key="8">
    <source>
        <dbReference type="ARBA" id="ARBA00023180"/>
    </source>
</evidence>
<dbReference type="InterPro" id="IPR015919">
    <property type="entry name" value="Cadherin-like_sf"/>
</dbReference>
<evidence type="ECO:0000256" key="7">
    <source>
        <dbReference type="ARBA" id="ARBA00023136"/>
    </source>
</evidence>
<keyword evidence="5" id="KW-0130">Cell adhesion</keyword>
<feature type="domain" description="Cadherin" evidence="10">
    <location>
        <begin position="491"/>
        <end position="581"/>
    </location>
</feature>
<organism evidence="11 12">
    <name type="scientific">Enterobius vermicularis</name>
    <name type="common">Human pinworm</name>
    <dbReference type="NCBI Taxonomy" id="51028"/>
    <lineage>
        <taxon>Eukaryota</taxon>
        <taxon>Metazoa</taxon>
        <taxon>Ecdysozoa</taxon>
        <taxon>Nematoda</taxon>
        <taxon>Chromadorea</taxon>
        <taxon>Rhabditida</taxon>
        <taxon>Spirurina</taxon>
        <taxon>Oxyuridomorpha</taxon>
        <taxon>Oxyuroidea</taxon>
        <taxon>Oxyuridae</taxon>
        <taxon>Enterobius</taxon>
    </lineage>
</organism>
<protein>
    <recommendedName>
        <fullName evidence="10">Cadherin domain-containing protein</fullName>
    </recommendedName>
</protein>
<dbReference type="EMBL" id="UXUI01010081">
    <property type="protein sequence ID" value="VDD94732.1"/>
    <property type="molecule type" value="Genomic_DNA"/>
</dbReference>
<feature type="domain" description="Cadherin" evidence="10">
    <location>
        <begin position="35"/>
        <end position="140"/>
    </location>
</feature>
<dbReference type="FunFam" id="2.60.40.60:FF:000015">
    <property type="entry name" value="FAT atypical cadherin 1"/>
    <property type="match status" value="1"/>
</dbReference>
<name>A0A3P6I4K9_ENTVE</name>
<dbReference type="InterPro" id="IPR002126">
    <property type="entry name" value="Cadherin-like_dom"/>
</dbReference>
<dbReference type="PRINTS" id="PR00205">
    <property type="entry name" value="CADHERIN"/>
</dbReference>
<keyword evidence="4 9" id="KW-0106">Calcium</keyword>
<dbReference type="Gene3D" id="2.60.40.60">
    <property type="entry name" value="Cadherins"/>
    <property type="match status" value="12"/>
</dbReference>
<feature type="domain" description="Cadherin" evidence="10">
    <location>
        <begin position="834"/>
        <end position="955"/>
    </location>
</feature>
<feature type="domain" description="Cadherin" evidence="10">
    <location>
        <begin position="582"/>
        <end position="711"/>
    </location>
</feature>
<dbReference type="CDD" id="cd11304">
    <property type="entry name" value="Cadherin_repeat"/>
    <property type="match status" value="12"/>
</dbReference>
<evidence type="ECO:0000313" key="12">
    <source>
        <dbReference type="Proteomes" id="UP000274131"/>
    </source>
</evidence>
<dbReference type="PROSITE" id="PS00232">
    <property type="entry name" value="CADHERIN_1"/>
    <property type="match status" value="4"/>
</dbReference>
<dbReference type="FunFam" id="2.60.40.60:FF:000068">
    <property type="entry name" value="Desmoglein 1"/>
    <property type="match status" value="1"/>
</dbReference>
<feature type="domain" description="Cadherin" evidence="10">
    <location>
        <begin position="351"/>
        <end position="467"/>
    </location>
</feature>
<keyword evidence="2" id="KW-0812">Transmembrane</keyword>
<evidence type="ECO:0000256" key="6">
    <source>
        <dbReference type="ARBA" id="ARBA00022989"/>
    </source>
</evidence>
<dbReference type="SMART" id="SM00112">
    <property type="entry name" value="CA"/>
    <property type="match status" value="11"/>
</dbReference>
<dbReference type="PANTHER" id="PTHR24026">
    <property type="entry name" value="FAT ATYPICAL CADHERIN-RELATED"/>
    <property type="match status" value="1"/>
</dbReference>
<evidence type="ECO:0000256" key="3">
    <source>
        <dbReference type="ARBA" id="ARBA00022737"/>
    </source>
</evidence>
<evidence type="ECO:0000313" key="11">
    <source>
        <dbReference type="EMBL" id="VDD94732.1"/>
    </source>
</evidence>
<feature type="domain" description="Cadherin" evidence="10">
    <location>
        <begin position="141"/>
        <end position="245"/>
    </location>
</feature>
<keyword evidence="7" id="KW-0472">Membrane</keyword>
<dbReference type="OrthoDB" id="6079678at2759"/>
<keyword evidence="3" id="KW-0677">Repeat</keyword>
<dbReference type="STRING" id="51028.A0A3P6I4K9"/>
<dbReference type="GO" id="GO:0005509">
    <property type="term" value="F:calcium ion binding"/>
    <property type="evidence" value="ECO:0007669"/>
    <property type="project" value="UniProtKB-UniRule"/>
</dbReference>
<dbReference type="InterPro" id="IPR020894">
    <property type="entry name" value="Cadherin_CS"/>
</dbReference>
<evidence type="ECO:0000259" key="10">
    <source>
        <dbReference type="PROSITE" id="PS50268"/>
    </source>
</evidence>
<evidence type="ECO:0000256" key="4">
    <source>
        <dbReference type="ARBA" id="ARBA00022837"/>
    </source>
</evidence>
<evidence type="ECO:0000256" key="9">
    <source>
        <dbReference type="PROSITE-ProRule" id="PRU00043"/>
    </source>
</evidence>
<comment type="subcellular location">
    <subcellularLocation>
        <location evidence="1">Membrane</location>
    </subcellularLocation>
</comment>
<evidence type="ECO:0000256" key="2">
    <source>
        <dbReference type="ARBA" id="ARBA00022692"/>
    </source>
</evidence>
<reference evidence="11 12" key="1">
    <citation type="submission" date="2018-10" db="EMBL/GenBank/DDBJ databases">
        <authorList>
            <consortium name="Pathogen Informatics"/>
        </authorList>
    </citation>
    <scope>NUCLEOTIDE SEQUENCE [LARGE SCALE GENOMIC DNA]</scope>
</reference>
<dbReference type="PROSITE" id="PS50268">
    <property type="entry name" value="CADHERIN_2"/>
    <property type="match status" value="12"/>
</dbReference>
<feature type="domain" description="Cadherin" evidence="10">
    <location>
        <begin position="956"/>
        <end position="1051"/>
    </location>
</feature>
<evidence type="ECO:0000256" key="5">
    <source>
        <dbReference type="ARBA" id="ARBA00022889"/>
    </source>
</evidence>
<dbReference type="Proteomes" id="UP000274131">
    <property type="component" value="Unassembled WGS sequence"/>
</dbReference>
<accession>A0A3P6I4K9</accession>
<feature type="domain" description="Cadherin" evidence="10">
    <location>
        <begin position="1052"/>
        <end position="1160"/>
    </location>
</feature>
<feature type="domain" description="Cadherin" evidence="10">
    <location>
        <begin position="1281"/>
        <end position="1345"/>
    </location>
</feature>
<dbReference type="PANTHER" id="PTHR24026:SF136">
    <property type="entry name" value="PROTOCADHERIN-23"/>
    <property type="match status" value="1"/>
</dbReference>
<dbReference type="SUPFAM" id="SSF49313">
    <property type="entry name" value="Cadherin-like"/>
    <property type="match status" value="12"/>
</dbReference>
<keyword evidence="12" id="KW-1185">Reference proteome</keyword>
<feature type="domain" description="Cadherin" evidence="10">
    <location>
        <begin position="246"/>
        <end position="349"/>
    </location>
</feature>
<evidence type="ECO:0000256" key="1">
    <source>
        <dbReference type="ARBA" id="ARBA00004370"/>
    </source>
</evidence>
<feature type="domain" description="Cadherin" evidence="10">
    <location>
        <begin position="715"/>
        <end position="833"/>
    </location>
</feature>
<gene>
    <name evidence="11" type="ORF">EVEC_LOCUS9483</name>
</gene>
<proteinExistence type="predicted"/>
<keyword evidence="8" id="KW-0325">Glycoprotein</keyword>